<sequence length="178" mass="21245">MNKKDVKEENHDKQYQKYLFYKVYTIDFDTALRTLRVLSRYRKNDVRYCLLRDIVITYCRPFSKNKGSNFHNSLRSKKFVPQIFLPFHTELMAVRNQLFAHTDLTYYRPQVVNWSTPGQIRFPMAFKGYDYAKLNARVSEIKKLVNSVAQKLQNEIDQMEKIYAQNNFSKGDGKLYLS</sequence>
<evidence type="ECO:0008006" key="3">
    <source>
        <dbReference type="Google" id="ProtNLM"/>
    </source>
</evidence>
<evidence type="ECO:0000313" key="1">
    <source>
        <dbReference type="EMBL" id="BEQ15764.1"/>
    </source>
</evidence>
<reference evidence="2" key="1">
    <citation type="journal article" date="2023" name="Arch. Microbiol.">
        <title>Desulfoferula mesophilus gen. nov. sp. nov., a mesophilic sulfate-reducing bacterium isolated from a brackish lake sediment.</title>
        <authorList>
            <person name="Watanabe T."/>
            <person name="Yabe T."/>
            <person name="Tsuji J.M."/>
            <person name="Fukui M."/>
        </authorList>
    </citation>
    <scope>NUCLEOTIDE SEQUENCE [LARGE SCALE GENOMIC DNA]</scope>
    <source>
        <strain evidence="2">12FAK</strain>
    </source>
</reference>
<dbReference type="RefSeq" id="WP_338600662.1">
    <property type="nucleotide sequence ID" value="NZ_AP028679.1"/>
</dbReference>
<evidence type="ECO:0000313" key="2">
    <source>
        <dbReference type="Proteomes" id="UP001366166"/>
    </source>
</evidence>
<accession>A0AAU9EKS0</accession>
<name>A0AAU9EKS0_9BACT</name>
<organism evidence="1 2">
    <name type="scientific">Desulfoferula mesophila</name>
    <dbReference type="NCBI Taxonomy" id="3058419"/>
    <lineage>
        <taxon>Bacteria</taxon>
        <taxon>Pseudomonadati</taxon>
        <taxon>Thermodesulfobacteriota</taxon>
        <taxon>Desulfarculia</taxon>
        <taxon>Desulfarculales</taxon>
        <taxon>Desulfarculaceae</taxon>
        <taxon>Desulfoferula</taxon>
    </lineage>
</organism>
<dbReference type="AlphaFoldDB" id="A0AAU9EKS0"/>
<protein>
    <recommendedName>
        <fullName evidence="3">Abi-like protein</fullName>
    </recommendedName>
</protein>
<dbReference type="EMBL" id="AP028679">
    <property type="protein sequence ID" value="BEQ15764.1"/>
    <property type="molecule type" value="Genomic_DNA"/>
</dbReference>
<proteinExistence type="predicted"/>
<dbReference type="KEGG" id="dmp:FAK_28300"/>
<gene>
    <name evidence="1" type="ORF">FAK_28300</name>
</gene>
<keyword evidence="2" id="KW-1185">Reference proteome</keyword>
<dbReference type="Proteomes" id="UP001366166">
    <property type="component" value="Chromosome"/>
</dbReference>